<reference evidence="4" key="1">
    <citation type="journal article" date="2015" name="Nature">
        <title>Complex archaea that bridge the gap between prokaryotes and eukaryotes.</title>
        <authorList>
            <person name="Spang A."/>
            <person name="Saw J.H."/>
            <person name="Jorgensen S.L."/>
            <person name="Zaremba-Niedzwiedzka K."/>
            <person name="Martijn J."/>
            <person name="Lind A.E."/>
            <person name="van Eijk R."/>
            <person name="Schleper C."/>
            <person name="Guy L."/>
            <person name="Ettema T.J."/>
        </authorList>
    </citation>
    <scope>NUCLEOTIDE SEQUENCE</scope>
</reference>
<dbReference type="Gene3D" id="3.20.20.480">
    <property type="entry name" value="Trimethylamine methyltransferase-like"/>
    <property type="match status" value="1"/>
</dbReference>
<dbReference type="Pfam" id="PF06253">
    <property type="entry name" value="MTTB"/>
    <property type="match status" value="1"/>
</dbReference>
<evidence type="ECO:0000256" key="1">
    <source>
        <dbReference type="ARBA" id="ARBA00007137"/>
    </source>
</evidence>
<feature type="non-terminal residue" evidence="4">
    <location>
        <position position="1"/>
    </location>
</feature>
<comment type="caution">
    <text evidence="4">The sequence shown here is derived from an EMBL/GenBank/DDBJ whole genome shotgun (WGS) entry which is preliminary data.</text>
</comment>
<name>A0A0F8X503_9ZZZZ</name>
<gene>
    <name evidence="4" type="ORF">LCGC14_3069010</name>
</gene>
<dbReference type="GO" id="GO:0032259">
    <property type="term" value="P:methylation"/>
    <property type="evidence" value="ECO:0007669"/>
    <property type="project" value="UniProtKB-KW"/>
</dbReference>
<evidence type="ECO:0000313" key="4">
    <source>
        <dbReference type="EMBL" id="KKK55990.1"/>
    </source>
</evidence>
<proteinExistence type="inferred from homology"/>
<dbReference type="InterPro" id="IPR010426">
    <property type="entry name" value="MTTB_MeTrfase"/>
</dbReference>
<comment type="similarity">
    <text evidence="1">Belongs to the trimethylamine methyltransferase family.</text>
</comment>
<dbReference type="GO" id="GO:0008168">
    <property type="term" value="F:methyltransferase activity"/>
    <property type="evidence" value="ECO:0007669"/>
    <property type="project" value="UniProtKB-KW"/>
</dbReference>
<keyword evidence="3" id="KW-0808">Transferase</keyword>
<evidence type="ECO:0000256" key="3">
    <source>
        <dbReference type="ARBA" id="ARBA00022679"/>
    </source>
</evidence>
<dbReference type="AlphaFoldDB" id="A0A0F8X503"/>
<dbReference type="EMBL" id="LAZR01065217">
    <property type="protein sequence ID" value="KKK55990.1"/>
    <property type="molecule type" value="Genomic_DNA"/>
</dbReference>
<protein>
    <recommendedName>
        <fullName evidence="5">Trimethylamine methyltransferase</fullName>
    </recommendedName>
</protein>
<dbReference type="GO" id="GO:0015948">
    <property type="term" value="P:methanogenesis"/>
    <property type="evidence" value="ECO:0007669"/>
    <property type="project" value="InterPro"/>
</dbReference>
<evidence type="ECO:0000256" key="2">
    <source>
        <dbReference type="ARBA" id="ARBA00022603"/>
    </source>
</evidence>
<dbReference type="InterPro" id="IPR038601">
    <property type="entry name" value="MttB-like_sf"/>
</dbReference>
<accession>A0A0F8X503</accession>
<sequence length="263" mass="28885">EFTCYLAKEGLPVVVPTEPLCGNTSPITLASNVVMHTAETLAGVVMTQLINPGAPVICGSVGSITDLRTMGHLSGSIERGMINAAVSQMAQYYKLPYYSTAGTSDSKVVDAQAGYESGMMNLLVAMSGANYIHDAAGLMEFDLTASYEKMVIDDEIIGRCLRVLRGIEFNDETIALDLMLELNSGRTDFFSADHTIRYMRSEFTPSTISDCRRREEWEASGSKDTADRAHDAALKILAEHRPMTIDPDVNRQILDRFPFVRPE</sequence>
<evidence type="ECO:0008006" key="5">
    <source>
        <dbReference type="Google" id="ProtNLM"/>
    </source>
</evidence>
<keyword evidence="2" id="KW-0489">Methyltransferase</keyword>
<organism evidence="4">
    <name type="scientific">marine sediment metagenome</name>
    <dbReference type="NCBI Taxonomy" id="412755"/>
    <lineage>
        <taxon>unclassified sequences</taxon>
        <taxon>metagenomes</taxon>
        <taxon>ecological metagenomes</taxon>
    </lineage>
</organism>